<reference evidence="2 3" key="1">
    <citation type="submission" date="2020-08" db="EMBL/GenBank/DDBJ databases">
        <title>Streptomyces sp. PSKA01 genome sequencing and assembly.</title>
        <authorList>
            <person name="Mandal S."/>
            <person name="Maiti P.K."/>
            <person name="Das P."/>
        </authorList>
    </citation>
    <scope>NUCLEOTIDE SEQUENCE [LARGE SCALE GENOMIC DNA]</scope>
    <source>
        <strain evidence="2 3">PSKA01</strain>
    </source>
</reference>
<name>A0A7X1MDH3_9ACTN</name>
<proteinExistence type="predicted"/>
<dbReference type="Pfam" id="PF19493">
    <property type="entry name" value="Trypco1"/>
    <property type="match status" value="1"/>
</dbReference>
<comment type="caution">
    <text evidence="2">The sequence shown here is derived from an EMBL/GenBank/DDBJ whole genome shotgun (WGS) entry which is preliminary data.</text>
</comment>
<sequence>MPYIGELPLDDGSVLLLEVSGEEPGGVDRVGRAADAVRSSADTLQQALTRMRPALEAVFATTRGLAHAPDEVTVEFGIKLTAEAGVVVARAATEANFTVSVRWANHTNDLASGPTAS</sequence>
<feature type="domain" description="Trypsin-co-occurring" evidence="1">
    <location>
        <begin position="8"/>
        <end position="104"/>
    </location>
</feature>
<protein>
    <recommendedName>
        <fullName evidence="1">Trypsin-co-occurring domain-containing protein</fullName>
    </recommendedName>
</protein>
<evidence type="ECO:0000259" key="1">
    <source>
        <dbReference type="Pfam" id="PF19493"/>
    </source>
</evidence>
<keyword evidence="3" id="KW-1185">Reference proteome</keyword>
<dbReference type="Proteomes" id="UP000584670">
    <property type="component" value="Unassembled WGS sequence"/>
</dbReference>
<evidence type="ECO:0000313" key="3">
    <source>
        <dbReference type="Proteomes" id="UP000584670"/>
    </source>
</evidence>
<dbReference type="NCBIfam" id="NF041216">
    <property type="entry name" value="CU044_2847_fam"/>
    <property type="match status" value="1"/>
</dbReference>
<dbReference type="RefSeq" id="WP_186284583.1">
    <property type="nucleotide sequence ID" value="NZ_JACMSF010000028.1"/>
</dbReference>
<dbReference type="EMBL" id="JACMSF010000028">
    <property type="protein sequence ID" value="MBC2904720.1"/>
    <property type="molecule type" value="Genomic_DNA"/>
</dbReference>
<evidence type="ECO:0000313" key="2">
    <source>
        <dbReference type="EMBL" id="MBC2904720.1"/>
    </source>
</evidence>
<gene>
    <name evidence="2" type="ORF">H4N64_24610</name>
</gene>
<accession>A0A7X1MDH3</accession>
<dbReference type="AlphaFoldDB" id="A0A7X1MDH3"/>
<dbReference type="InterPro" id="IPR045794">
    <property type="entry name" value="Trypco1"/>
</dbReference>
<organism evidence="2 3">
    <name type="scientific">Streptomyces cupreus</name>
    <dbReference type="NCBI Taxonomy" id="2759956"/>
    <lineage>
        <taxon>Bacteria</taxon>
        <taxon>Bacillati</taxon>
        <taxon>Actinomycetota</taxon>
        <taxon>Actinomycetes</taxon>
        <taxon>Kitasatosporales</taxon>
        <taxon>Streptomycetaceae</taxon>
        <taxon>Streptomyces</taxon>
    </lineage>
</organism>